<dbReference type="OrthoDB" id="9772097at2"/>
<dbReference type="InterPro" id="IPR008972">
    <property type="entry name" value="Cupredoxin"/>
</dbReference>
<feature type="signal peptide" evidence="2">
    <location>
        <begin position="1"/>
        <end position="28"/>
    </location>
</feature>
<dbReference type="SUPFAM" id="SSF49503">
    <property type="entry name" value="Cupredoxins"/>
    <property type="match status" value="1"/>
</dbReference>
<dbReference type="AlphaFoldDB" id="A0A0D7KC99"/>
<dbReference type="GO" id="GO:0042597">
    <property type="term" value="C:periplasmic space"/>
    <property type="evidence" value="ECO:0007669"/>
    <property type="project" value="UniProtKB-SubCell"/>
</dbReference>
<comment type="caution">
    <text evidence="3">The sequence shown here is derived from an EMBL/GenBank/DDBJ whole genome shotgun (WGS) entry which is preliminary data.</text>
</comment>
<proteinExistence type="predicted"/>
<dbReference type="STRING" id="80878.RP29_02635"/>
<dbReference type="InterPro" id="IPR034242">
    <property type="entry name" value="MauL"/>
</dbReference>
<dbReference type="PATRIC" id="fig|80878.5.peg.3845"/>
<keyword evidence="2" id="KW-0732">Signal</keyword>
<accession>A0A0D7KC99</accession>
<dbReference type="RefSeq" id="WP_044395558.1">
    <property type="nucleotide sequence ID" value="NZ_JXYQ01000008.1"/>
</dbReference>
<reference evidence="3 4" key="1">
    <citation type="submission" date="2014-12" db="EMBL/GenBank/DDBJ databases">
        <title>Isolation of bacteria from lake water.</title>
        <authorList>
            <person name="Sheng K.-Y."/>
            <person name="Chin P.-S."/>
            <person name="Chan K.-G."/>
            <person name="Tan G.S."/>
        </authorList>
    </citation>
    <scope>NUCLEOTIDE SEQUENCE [LARGE SCALE GENOMIC DNA]</scope>
    <source>
        <strain evidence="3 4">KY4</strain>
    </source>
</reference>
<organism evidence="3 4">
    <name type="scientific">Acidovorax temperans</name>
    <dbReference type="NCBI Taxonomy" id="80878"/>
    <lineage>
        <taxon>Bacteria</taxon>
        <taxon>Pseudomonadati</taxon>
        <taxon>Pseudomonadota</taxon>
        <taxon>Betaproteobacteria</taxon>
        <taxon>Burkholderiales</taxon>
        <taxon>Comamonadaceae</taxon>
        <taxon>Acidovorax</taxon>
    </lineage>
</organism>
<keyword evidence="4" id="KW-1185">Reference proteome</keyword>
<name>A0A0D7KC99_9BURK</name>
<dbReference type="Proteomes" id="UP000032566">
    <property type="component" value="Unassembled WGS sequence"/>
</dbReference>
<dbReference type="Gene3D" id="2.60.40.420">
    <property type="entry name" value="Cupredoxins - blue copper proteins"/>
    <property type="match status" value="1"/>
</dbReference>
<gene>
    <name evidence="3" type="ORF">RP29_02635</name>
</gene>
<protein>
    <recommendedName>
        <fullName evidence="5">Plastocyanin</fullName>
    </recommendedName>
</protein>
<evidence type="ECO:0000256" key="1">
    <source>
        <dbReference type="ARBA" id="ARBA00004418"/>
    </source>
</evidence>
<evidence type="ECO:0000256" key="2">
    <source>
        <dbReference type="SAM" id="SignalP"/>
    </source>
</evidence>
<evidence type="ECO:0000313" key="4">
    <source>
        <dbReference type="Proteomes" id="UP000032566"/>
    </source>
</evidence>
<dbReference type="CDD" id="cd04221">
    <property type="entry name" value="MauL"/>
    <property type="match status" value="1"/>
</dbReference>
<evidence type="ECO:0000313" key="3">
    <source>
        <dbReference type="EMBL" id="KJA11890.1"/>
    </source>
</evidence>
<sequence length="210" mass="22021">MTQSGACWRWAALAVVCWAVFSSAGAWAASVQVDVVDEAGRPVHGAVAFLESAAASAQTKPLAGAEMTQQGKQFLPGVLVVPVGTSVHFPNRDSVRHHVYSFSPAKKFELKLYTGTPANPVVFDRAGVVTLGCNIHDRMVGWIVVVDTPYYAQAAEGTGQVQINGVPAGNYKLRVWHPSMAPGAAAHELPVAVPATGNVRAAARLVGLAP</sequence>
<dbReference type="EMBL" id="JXYQ01000008">
    <property type="protein sequence ID" value="KJA11890.1"/>
    <property type="molecule type" value="Genomic_DNA"/>
</dbReference>
<comment type="subcellular location">
    <subcellularLocation>
        <location evidence="1">Periplasm</location>
    </subcellularLocation>
</comment>
<evidence type="ECO:0008006" key="5">
    <source>
        <dbReference type="Google" id="ProtNLM"/>
    </source>
</evidence>
<feature type="chain" id="PRO_5002320909" description="Plastocyanin" evidence="2">
    <location>
        <begin position="29"/>
        <end position="210"/>
    </location>
</feature>